<proteinExistence type="predicted"/>
<dbReference type="PANTHER" id="PTHR33507">
    <property type="entry name" value="INNER MEMBRANE PROTEIN YBBJ"/>
    <property type="match status" value="1"/>
</dbReference>
<comment type="subcellular location">
    <subcellularLocation>
        <location evidence="1">Membrane</location>
        <topology evidence="1">Multi-pass membrane protein</topology>
    </subcellularLocation>
</comment>
<dbReference type="InterPro" id="IPR052165">
    <property type="entry name" value="Membrane_assoc_protease"/>
</dbReference>
<dbReference type="Pfam" id="PF01957">
    <property type="entry name" value="NfeD"/>
    <property type="match status" value="1"/>
</dbReference>
<keyword evidence="4 5" id="KW-0472">Membrane</keyword>
<keyword evidence="2 5" id="KW-0812">Transmembrane</keyword>
<comment type="caution">
    <text evidence="7">The sequence shown here is derived from an EMBL/GenBank/DDBJ whole genome shotgun (WGS) entry which is preliminary data.</text>
</comment>
<protein>
    <submittedName>
        <fullName evidence="7">NfeD family protein</fullName>
    </submittedName>
</protein>
<evidence type="ECO:0000256" key="2">
    <source>
        <dbReference type="ARBA" id="ARBA00022692"/>
    </source>
</evidence>
<dbReference type="RefSeq" id="WP_322879708.1">
    <property type="nucleotide sequence ID" value="NZ_JAVMIP010000034.1"/>
</dbReference>
<evidence type="ECO:0000256" key="4">
    <source>
        <dbReference type="ARBA" id="ARBA00023136"/>
    </source>
</evidence>
<dbReference type="EMBL" id="JAVMIP010000034">
    <property type="protein sequence ID" value="MDS3862504.1"/>
    <property type="molecule type" value="Genomic_DNA"/>
</dbReference>
<feature type="transmembrane region" description="Helical" evidence="5">
    <location>
        <begin position="6"/>
        <end position="23"/>
    </location>
</feature>
<dbReference type="Gene3D" id="2.40.50.140">
    <property type="entry name" value="Nucleic acid-binding proteins"/>
    <property type="match status" value="1"/>
</dbReference>
<evidence type="ECO:0000313" key="7">
    <source>
        <dbReference type="EMBL" id="MDS3862504.1"/>
    </source>
</evidence>
<feature type="transmembrane region" description="Helical" evidence="5">
    <location>
        <begin position="53"/>
        <end position="71"/>
    </location>
</feature>
<dbReference type="GO" id="GO:0005886">
    <property type="term" value="C:plasma membrane"/>
    <property type="evidence" value="ECO:0007669"/>
    <property type="project" value="TreeGrafter"/>
</dbReference>
<dbReference type="InterPro" id="IPR012340">
    <property type="entry name" value="NA-bd_OB-fold"/>
</dbReference>
<evidence type="ECO:0000256" key="3">
    <source>
        <dbReference type="ARBA" id="ARBA00022989"/>
    </source>
</evidence>
<reference evidence="8" key="1">
    <citation type="submission" date="2023-07" db="EMBL/GenBank/DDBJ databases">
        <authorList>
            <person name="Luz R."/>
            <person name="Cordeiro R."/>
            <person name="Fonseca A."/>
            <person name="Goncalves V."/>
        </authorList>
    </citation>
    <scope>NUCLEOTIDE SEQUENCE [LARGE SCALE GENOMIC DNA]</scope>
    <source>
        <strain evidence="8">BACA0444</strain>
    </source>
</reference>
<sequence length="145" mass="16379">MVVSMFWLWIGLGLILCFLEVLIPTAFVEMMLGVSALLMALVSLLIPNTAVQIVLWLLLSVLLIYLIRRFFPHRKALSLEEAVEAQTLTAINPGKTGRVLYEGNSWQARCEDHHLGIAENEAVYVVRREGTTLIVIPQKQLDQYT</sequence>
<keyword evidence="8" id="KW-1185">Reference proteome</keyword>
<accession>A0AAE4FUA3</accession>
<evidence type="ECO:0000259" key="6">
    <source>
        <dbReference type="Pfam" id="PF01957"/>
    </source>
</evidence>
<evidence type="ECO:0000256" key="5">
    <source>
        <dbReference type="SAM" id="Phobius"/>
    </source>
</evidence>
<name>A0AAE4FUA3_9CYAN</name>
<dbReference type="InterPro" id="IPR002810">
    <property type="entry name" value="NfeD-like_C"/>
</dbReference>
<dbReference type="Proteomes" id="UP001268256">
    <property type="component" value="Unassembled WGS sequence"/>
</dbReference>
<keyword evidence="3 5" id="KW-1133">Transmembrane helix</keyword>
<gene>
    <name evidence="7" type="ORF">RIF25_17040</name>
</gene>
<evidence type="ECO:0000256" key="1">
    <source>
        <dbReference type="ARBA" id="ARBA00004141"/>
    </source>
</evidence>
<dbReference type="AlphaFoldDB" id="A0AAE4FUA3"/>
<evidence type="ECO:0000313" key="8">
    <source>
        <dbReference type="Proteomes" id="UP001268256"/>
    </source>
</evidence>
<feature type="domain" description="NfeD-like C-terminal" evidence="6">
    <location>
        <begin position="85"/>
        <end position="135"/>
    </location>
</feature>
<dbReference type="PANTHER" id="PTHR33507:SF3">
    <property type="entry name" value="INNER MEMBRANE PROTEIN YBBJ"/>
    <property type="match status" value="1"/>
</dbReference>
<organism evidence="7 8">
    <name type="scientific">Pseudocalidococcus azoricus BACA0444</name>
    <dbReference type="NCBI Taxonomy" id="2918990"/>
    <lineage>
        <taxon>Bacteria</taxon>
        <taxon>Bacillati</taxon>
        <taxon>Cyanobacteriota</taxon>
        <taxon>Cyanophyceae</taxon>
        <taxon>Acaryochloridales</taxon>
        <taxon>Thermosynechococcaceae</taxon>
        <taxon>Pseudocalidococcus</taxon>
        <taxon>Pseudocalidococcus azoricus</taxon>
    </lineage>
</organism>